<proteinExistence type="predicted"/>
<feature type="transmembrane region" description="Helical" evidence="1">
    <location>
        <begin position="12"/>
        <end position="28"/>
    </location>
</feature>
<evidence type="ECO:0000313" key="3">
    <source>
        <dbReference type="Proteomes" id="UP001281410"/>
    </source>
</evidence>
<feature type="transmembrane region" description="Helical" evidence="1">
    <location>
        <begin position="48"/>
        <end position="66"/>
    </location>
</feature>
<accession>A0AAD9ZQF1</accession>
<organism evidence="2 3">
    <name type="scientific">Dipteronia sinensis</name>
    <dbReference type="NCBI Taxonomy" id="43782"/>
    <lineage>
        <taxon>Eukaryota</taxon>
        <taxon>Viridiplantae</taxon>
        <taxon>Streptophyta</taxon>
        <taxon>Embryophyta</taxon>
        <taxon>Tracheophyta</taxon>
        <taxon>Spermatophyta</taxon>
        <taxon>Magnoliopsida</taxon>
        <taxon>eudicotyledons</taxon>
        <taxon>Gunneridae</taxon>
        <taxon>Pentapetalae</taxon>
        <taxon>rosids</taxon>
        <taxon>malvids</taxon>
        <taxon>Sapindales</taxon>
        <taxon>Sapindaceae</taxon>
        <taxon>Hippocastanoideae</taxon>
        <taxon>Acereae</taxon>
        <taxon>Dipteronia</taxon>
    </lineage>
</organism>
<comment type="caution">
    <text evidence="2">The sequence shown here is derived from an EMBL/GenBank/DDBJ whole genome shotgun (WGS) entry which is preliminary data.</text>
</comment>
<keyword evidence="1" id="KW-0812">Transmembrane</keyword>
<dbReference type="EMBL" id="JANJYJ010000009">
    <property type="protein sequence ID" value="KAK3187996.1"/>
    <property type="molecule type" value="Genomic_DNA"/>
</dbReference>
<evidence type="ECO:0000256" key="1">
    <source>
        <dbReference type="SAM" id="Phobius"/>
    </source>
</evidence>
<sequence length="100" mass="11626">MMDGSNGCVCRNWNISGFCFHIIGIIFWEDMDFRDICAAKFLSLQILVRYVYTNSLYFMLFILIYTERSGLNAFFNPNSSFVVTSFSNFVNLFNHLSVIC</sequence>
<dbReference type="AlphaFoldDB" id="A0AAD9ZQF1"/>
<evidence type="ECO:0000313" key="2">
    <source>
        <dbReference type="EMBL" id="KAK3187996.1"/>
    </source>
</evidence>
<keyword evidence="1" id="KW-0472">Membrane</keyword>
<name>A0AAD9ZQF1_9ROSI</name>
<protein>
    <submittedName>
        <fullName evidence="2">Uncharacterized protein</fullName>
    </submittedName>
</protein>
<keyword evidence="1" id="KW-1133">Transmembrane helix</keyword>
<reference evidence="2" key="1">
    <citation type="journal article" date="2023" name="Plant J.">
        <title>Genome sequences and population genomics provide insights into the demographic history, inbreeding, and mutation load of two 'living fossil' tree species of Dipteronia.</title>
        <authorList>
            <person name="Feng Y."/>
            <person name="Comes H.P."/>
            <person name="Chen J."/>
            <person name="Zhu S."/>
            <person name="Lu R."/>
            <person name="Zhang X."/>
            <person name="Li P."/>
            <person name="Qiu J."/>
            <person name="Olsen K.M."/>
            <person name="Qiu Y."/>
        </authorList>
    </citation>
    <scope>NUCLEOTIDE SEQUENCE</scope>
    <source>
        <strain evidence="2">NBL</strain>
    </source>
</reference>
<gene>
    <name evidence="2" type="ORF">Dsin_027557</name>
</gene>
<dbReference type="Proteomes" id="UP001281410">
    <property type="component" value="Unassembled WGS sequence"/>
</dbReference>
<keyword evidence="3" id="KW-1185">Reference proteome</keyword>